<evidence type="ECO:0000313" key="2">
    <source>
        <dbReference type="Proteomes" id="UP001213799"/>
    </source>
</evidence>
<sequence>MFEANTGSLARYLRVHANTDLGRLVYTLFRRTDFPFRAALHLRSNLQTSSRTATIPKVLPPQILCTFTSKGAQWATLG</sequence>
<reference evidence="1" key="2">
    <citation type="submission" date="2023-01" db="EMBL/GenBank/DDBJ databases">
        <authorList>
            <person name="Petersen C."/>
        </authorList>
    </citation>
    <scope>NUCLEOTIDE SEQUENCE</scope>
    <source>
        <strain evidence="1">IBT 12815</strain>
    </source>
</reference>
<organism evidence="1 2">
    <name type="scientific">Penicillium hordei</name>
    <dbReference type="NCBI Taxonomy" id="40994"/>
    <lineage>
        <taxon>Eukaryota</taxon>
        <taxon>Fungi</taxon>
        <taxon>Dikarya</taxon>
        <taxon>Ascomycota</taxon>
        <taxon>Pezizomycotina</taxon>
        <taxon>Eurotiomycetes</taxon>
        <taxon>Eurotiomycetidae</taxon>
        <taxon>Eurotiales</taxon>
        <taxon>Aspergillaceae</taxon>
        <taxon>Penicillium</taxon>
    </lineage>
</organism>
<dbReference type="InterPro" id="IPR001227">
    <property type="entry name" value="Ac_transferase_dom_sf"/>
</dbReference>
<dbReference type="Gene3D" id="3.30.70.3290">
    <property type="match status" value="1"/>
</dbReference>
<dbReference type="RefSeq" id="XP_056749842.1">
    <property type="nucleotide sequence ID" value="XM_056901174.1"/>
</dbReference>
<comment type="caution">
    <text evidence="1">The sequence shown here is derived from an EMBL/GenBank/DDBJ whole genome shotgun (WGS) entry which is preliminary data.</text>
</comment>
<dbReference type="EMBL" id="JAQJAE010000005">
    <property type="protein sequence ID" value="KAJ5593216.1"/>
    <property type="molecule type" value="Genomic_DNA"/>
</dbReference>
<keyword evidence="2" id="KW-1185">Reference proteome</keyword>
<dbReference type="AlphaFoldDB" id="A0AAD6DU48"/>
<name>A0AAD6DU48_9EURO</name>
<protein>
    <submittedName>
        <fullName evidence="1">Hybrid NRPS/PKS enzyme</fullName>
    </submittedName>
</protein>
<reference evidence="1" key="1">
    <citation type="journal article" date="2023" name="IMA Fungus">
        <title>Comparative genomic study of the Penicillium genus elucidates a diverse pangenome and 15 lateral gene transfer events.</title>
        <authorList>
            <person name="Petersen C."/>
            <person name="Sorensen T."/>
            <person name="Nielsen M.R."/>
            <person name="Sondergaard T.E."/>
            <person name="Sorensen J.L."/>
            <person name="Fitzpatrick D.A."/>
            <person name="Frisvad J.C."/>
            <person name="Nielsen K.L."/>
        </authorList>
    </citation>
    <scope>NUCLEOTIDE SEQUENCE</scope>
    <source>
        <strain evidence="1">IBT 12815</strain>
    </source>
</reference>
<dbReference type="Gene3D" id="3.40.366.10">
    <property type="entry name" value="Malonyl-Coenzyme A Acyl Carrier Protein, domain 2"/>
    <property type="match status" value="1"/>
</dbReference>
<dbReference type="Proteomes" id="UP001213799">
    <property type="component" value="Unassembled WGS sequence"/>
</dbReference>
<gene>
    <name evidence="1" type="ORF">N7537_010120</name>
</gene>
<evidence type="ECO:0000313" key="1">
    <source>
        <dbReference type="EMBL" id="KAJ5593216.1"/>
    </source>
</evidence>
<dbReference type="GeneID" id="81591416"/>
<dbReference type="GO" id="GO:0016740">
    <property type="term" value="F:transferase activity"/>
    <property type="evidence" value="ECO:0007669"/>
    <property type="project" value="InterPro"/>
</dbReference>
<proteinExistence type="predicted"/>
<accession>A0AAD6DU48</accession>